<dbReference type="InterPro" id="IPR004378">
    <property type="entry name" value="F420H2_quin_Rdtase"/>
</dbReference>
<dbReference type="GO" id="GO:0016491">
    <property type="term" value="F:oxidoreductase activity"/>
    <property type="evidence" value="ECO:0007669"/>
    <property type="project" value="InterPro"/>
</dbReference>
<reference evidence="2 4" key="2">
    <citation type="submission" date="2017-10" db="EMBL/GenBank/DDBJ databases">
        <title>The new phylogeny of genus Mycobacterium.</title>
        <authorList>
            <person name="Tortoli E."/>
            <person name="Trovato A."/>
            <person name="Cirillo D.M."/>
        </authorList>
    </citation>
    <scope>NUCLEOTIDE SEQUENCE [LARGE SCALE GENOMIC DNA]</scope>
    <source>
        <strain evidence="2 4">IP141170001</strain>
    </source>
</reference>
<dbReference type="AlphaFoldDB" id="A0A1T3W617"/>
<evidence type="ECO:0000313" key="4">
    <source>
        <dbReference type="Proteomes" id="UP000220340"/>
    </source>
</evidence>
<accession>A0A1T3W617</accession>
<dbReference type="EMBL" id="MIJD01000277">
    <property type="protein sequence ID" value="OPE49775.1"/>
    <property type="molecule type" value="Genomic_DNA"/>
</dbReference>
<dbReference type="NCBIfam" id="TIGR00026">
    <property type="entry name" value="hi_GC_TIGR00026"/>
    <property type="match status" value="1"/>
</dbReference>
<dbReference type="Proteomes" id="UP000191039">
    <property type="component" value="Unassembled WGS sequence"/>
</dbReference>
<name>A0A1T3W617_9MYCO</name>
<comment type="caution">
    <text evidence="1">The sequence shown here is derived from an EMBL/GenBank/DDBJ whole genome shotgun (WGS) entry which is preliminary data.</text>
</comment>
<protein>
    <submittedName>
        <fullName evidence="1 2">Nitroreductase</fullName>
    </submittedName>
</protein>
<evidence type="ECO:0000313" key="3">
    <source>
        <dbReference type="Proteomes" id="UP000191039"/>
    </source>
</evidence>
<dbReference type="Proteomes" id="UP000220340">
    <property type="component" value="Unassembled WGS sequence"/>
</dbReference>
<dbReference type="InterPro" id="IPR012349">
    <property type="entry name" value="Split_barrel_FMN-bd"/>
</dbReference>
<evidence type="ECO:0000313" key="1">
    <source>
        <dbReference type="EMBL" id="OPE49775.1"/>
    </source>
</evidence>
<proteinExistence type="predicted"/>
<dbReference type="Pfam" id="PF04075">
    <property type="entry name" value="F420H2_quin_red"/>
    <property type="match status" value="1"/>
</dbReference>
<dbReference type="Gene3D" id="2.30.110.10">
    <property type="entry name" value="Electron Transport, Fmn-binding Protein, Chain A"/>
    <property type="match status" value="1"/>
</dbReference>
<organism evidence="1 3">
    <name type="scientific">Mycolicibacterium diernhoferi</name>
    <dbReference type="NCBI Taxonomy" id="1801"/>
    <lineage>
        <taxon>Bacteria</taxon>
        <taxon>Bacillati</taxon>
        <taxon>Actinomycetota</taxon>
        <taxon>Actinomycetes</taxon>
        <taxon>Mycobacteriales</taxon>
        <taxon>Mycobacteriaceae</taxon>
        <taxon>Mycolicibacterium</taxon>
    </lineage>
</organism>
<dbReference type="EMBL" id="PDCR01000016">
    <property type="protein sequence ID" value="PEG53958.1"/>
    <property type="molecule type" value="Genomic_DNA"/>
</dbReference>
<sequence>MSASPSGSSRPNRNEHPNNVAGVPMIFPPWLESFQIKYINPVMTPISRKLPGFSVIKHTGRSSGKAYETPVTSYRKGNTLAILLAHGKTNWVKNVLAAGQADIHVFRKDLHLVNPRVLEAGTSDPALPWIARIGARKAGVFVADIA</sequence>
<keyword evidence="4" id="KW-1185">Reference proteome</keyword>
<reference evidence="1 3" key="1">
    <citation type="submission" date="2016-09" db="EMBL/GenBank/DDBJ databases">
        <title>genome sequences of unsequenced Mycobacteria.</title>
        <authorList>
            <person name="Greninger A.L."/>
            <person name="Jerome K.R."/>
            <person name="Mcnair B."/>
            <person name="Wallis C."/>
            <person name="Fang F."/>
        </authorList>
    </citation>
    <scope>NUCLEOTIDE SEQUENCE [LARGE SCALE GENOMIC DNA]</scope>
    <source>
        <strain evidence="1 3">BM1</strain>
    </source>
</reference>
<gene>
    <name evidence="1" type="ORF">BV510_21850</name>
    <name evidence="2" type="ORF">CRI78_14125</name>
</gene>
<evidence type="ECO:0000313" key="2">
    <source>
        <dbReference type="EMBL" id="PEG53958.1"/>
    </source>
</evidence>
<dbReference type="OrthoDB" id="4377327at2"/>